<dbReference type="Pfam" id="PF05954">
    <property type="entry name" value="Phage_GPD"/>
    <property type="match status" value="1"/>
</dbReference>
<dbReference type="EMBL" id="CP039907">
    <property type="protein sequence ID" value="QCL99965.1"/>
    <property type="molecule type" value="Genomic_DNA"/>
</dbReference>
<accession>A0AAE6BMP2</accession>
<name>A0AAE6BMP2_AGRTU</name>
<proteinExistence type="predicted"/>
<dbReference type="Proteomes" id="UP000298646">
    <property type="component" value="Chromosome circular"/>
</dbReference>
<gene>
    <name evidence="1" type="ORF">CFBP6624_07330</name>
</gene>
<evidence type="ECO:0000313" key="1">
    <source>
        <dbReference type="EMBL" id="QCL99965.1"/>
    </source>
</evidence>
<protein>
    <submittedName>
        <fullName evidence="1">Late control protein D</fullName>
    </submittedName>
</protein>
<reference evidence="1 2" key="1">
    <citation type="submission" date="2019-04" db="EMBL/GenBank/DDBJ databases">
        <title>Complete genome sequence of Agrobacterium tumefaciens CFBP6624.</title>
        <authorList>
            <person name="Haryono M."/>
            <person name="Lin Y.-C."/>
            <person name="Lai E.-M."/>
            <person name="Kuo C.-H."/>
        </authorList>
    </citation>
    <scope>NUCLEOTIDE SEQUENCE [LARGE SCALE GENOMIC DNA]</scope>
    <source>
        <strain evidence="1 2">CFBP6624</strain>
    </source>
</reference>
<sequence>MTMATKPYFSLIYRGVDISSDIKPMTTSITYTDKAHGEIDEIDVTVQDKDGLWKNSWFPEKGDTMALTIYDGLGGELPCGTFEMDEPEAAGNRSGDTMTIRGLAAPISKPLRTQKTRAFEKQSLRQIVEKVAGENGLSVEGNIEEQIFQRVTQRRERDLEFLTRLAEDTGHYFSVRAKRAIFTSIKSVDGRAAALTISHAQLGMQLLDYRFRFQTDKTYSKAKVTAMDENQKSKIEAEVEDSDVTTGDVLNITGERVENAAQAEKLAKSRLHRKNRKSLSGSVEMVGNVSAVAGVVVETSGFGRYDALLVIDSSRHTMSRSGYTTGAELVKAKR</sequence>
<evidence type="ECO:0000313" key="2">
    <source>
        <dbReference type="Proteomes" id="UP000298646"/>
    </source>
</evidence>
<dbReference type="Gene3D" id="3.55.50.10">
    <property type="entry name" value="Baseplate protein-like domains"/>
    <property type="match status" value="1"/>
</dbReference>
<dbReference type="Gene3D" id="4.10.220.110">
    <property type="match status" value="1"/>
</dbReference>
<dbReference type="SUPFAM" id="SSF69279">
    <property type="entry name" value="Phage tail proteins"/>
    <property type="match status" value="2"/>
</dbReference>
<organism evidence="1 2">
    <name type="scientific">Agrobacterium tumefaciens</name>
    <dbReference type="NCBI Taxonomy" id="358"/>
    <lineage>
        <taxon>Bacteria</taxon>
        <taxon>Pseudomonadati</taxon>
        <taxon>Pseudomonadota</taxon>
        <taxon>Alphaproteobacteria</taxon>
        <taxon>Hyphomicrobiales</taxon>
        <taxon>Rhizobiaceae</taxon>
        <taxon>Rhizobium/Agrobacterium group</taxon>
        <taxon>Agrobacterium</taxon>
        <taxon>Agrobacterium tumefaciens complex</taxon>
    </lineage>
</organism>
<dbReference type="AlphaFoldDB" id="A0AAE6BMP2"/>
<dbReference type="Gene3D" id="2.30.110.50">
    <property type="match status" value="1"/>
</dbReference>